<organism evidence="2 3">
    <name type="scientific">Lentinula raphanica</name>
    <dbReference type="NCBI Taxonomy" id="153919"/>
    <lineage>
        <taxon>Eukaryota</taxon>
        <taxon>Fungi</taxon>
        <taxon>Dikarya</taxon>
        <taxon>Basidiomycota</taxon>
        <taxon>Agaricomycotina</taxon>
        <taxon>Agaricomycetes</taxon>
        <taxon>Agaricomycetidae</taxon>
        <taxon>Agaricales</taxon>
        <taxon>Marasmiineae</taxon>
        <taxon>Omphalotaceae</taxon>
        <taxon>Lentinula</taxon>
    </lineage>
</organism>
<dbReference type="EMBL" id="MU806071">
    <property type="protein sequence ID" value="KAJ3840624.1"/>
    <property type="molecule type" value="Genomic_DNA"/>
</dbReference>
<comment type="caution">
    <text evidence="2">The sequence shown here is derived from an EMBL/GenBank/DDBJ whole genome shotgun (WGS) entry which is preliminary data.</text>
</comment>
<accession>A0AA38PCY9</accession>
<protein>
    <submittedName>
        <fullName evidence="2">Uncharacterized protein</fullName>
    </submittedName>
</protein>
<dbReference type="Gene3D" id="2.60.120.260">
    <property type="entry name" value="Galactose-binding domain-like"/>
    <property type="match status" value="1"/>
</dbReference>
<evidence type="ECO:0000256" key="1">
    <source>
        <dbReference type="SAM" id="MobiDB-lite"/>
    </source>
</evidence>
<feature type="region of interest" description="Disordered" evidence="1">
    <location>
        <begin position="84"/>
        <end position="135"/>
    </location>
</feature>
<keyword evidence="3" id="KW-1185">Reference proteome</keyword>
<gene>
    <name evidence="2" type="ORF">F5878DRAFT_612604</name>
</gene>
<evidence type="ECO:0000313" key="2">
    <source>
        <dbReference type="EMBL" id="KAJ3840624.1"/>
    </source>
</evidence>
<evidence type="ECO:0000313" key="3">
    <source>
        <dbReference type="Proteomes" id="UP001163846"/>
    </source>
</evidence>
<reference evidence="2" key="1">
    <citation type="submission" date="2022-08" db="EMBL/GenBank/DDBJ databases">
        <authorList>
            <consortium name="DOE Joint Genome Institute"/>
            <person name="Min B."/>
            <person name="Riley R."/>
            <person name="Sierra-Patev S."/>
            <person name="Naranjo-Ortiz M."/>
            <person name="Looney B."/>
            <person name="Konkel Z."/>
            <person name="Slot J.C."/>
            <person name="Sakamoto Y."/>
            <person name="Steenwyk J.L."/>
            <person name="Rokas A."/>
            <person name="Carro J."/>
            <person name="Camarero S."/>
            <person name="Ferreira P."/>
            <person name="Molpeceres G."/>
            <person name="Ruiz-Duenas F.J."/>
            <person name="Serrano A."/>
            <person name="Henrissat B."/>
            <person name="Drula E."/>
            <person name="Hughes K.W."/>
            <person name="Mata J.L."/>
            <person name="Ishikawa N.K."/>
            <person name="Vargas-Isla R."/>
            <person name="Ushijima S."/>
            <person name="Smith C.A."/>
            <person name="Ahrendt S."/>
            <person name="Andreopoulos W."/>
            <person name="He G."/>
            <person name="Labutti K."/>
            <person name="Lipzen A."/>
            <person name="Ng V."/>
            <person name="Sandor L."/>
            <person name="Barry K."/>
            <person name="Martinez A.T."/>
            <person name="Xiao Y."/>
            <person name="Gibbons J.G."/>
            <person name="Terashima K."/>
            <person name="Hibbett D.S."/>
            <person name="Grigoriev I.V."/>
        </authorList>
    </citation>
    <scope>NUCLEOTIDE SEQUENCE</scope>
    <source>
        <strain evidence="2">TFB9207</strain>
    </source>
</reference>
<dbReference type="Proteomes" id="UP001163846">
    <property type="component" value="Unassembled WGS sequence"/>
</dbReference>
<proteinExistence type="predicted"/>
<dbReference type="AlphaFoldDB" id="A0AA38PCY9"/>
<sequence>MHNAFATFEFNGSSISIYGGKRNTYGNFTLTLDGVNTTLSSFSSNNQDPPSLLFRTQMQQGFHKVTISNDGTTGIDIDSISWTSETASGVPSSDKNCSNSTSTPMPSKTYTDNMTEFSWTPNGAWNESSDSANGK</sequence>
<name>A0AA38PCY9_9AGAR</name>